<dbReference type="InterPro" id="IPR004130">
    <property type="entry name" value="Gpn"/>
</dbReference>
<evidence type="ECO:0000256" key="5">
    <source>
        <dbReference type="SAM" id="MobiDB-lite"/>
    </source>
</evidence>
<dbReference type="InterPro" id="IPR027417">
    <property type="entry name" value="P-loop_NTPase"/>
</dbReference>
<evidence type="ECO:0000256" key="1">
    <source>
        <dbReference type="ARBA" id="ARBA00005290"/>
    </source>
</evidence>
<evidence type="ECO:0000313" key="7">
    <source>
        <dbReference type="Proteomes" id="UP000198614"/>
    </source>
</evidence>
<dbReference type="GO" id="GO:0005525">
    <property type="term" value="F:GTP binding"/>
    <property type="evidence" value="ECO:0007669"/>
    <property type="project" value="UniProtKB-KW"/>
</dbReference>
<evidence type="ECO:0000256" key="3">
    <source>
        <dbReference type="ARBA" id="ARBA00022801"/>
    </source>
</evidence>
<dbReference type="Proteomes" id="UP000198614">
    <property type="component" value="Unassembled WGS sequence"/>
</dbReference>
<organism evidence="6 7">
    <name type="scientific">Streptomyces griseoaurantiacus</name>
    <dbReference type="NCBI Taxonomy" id="68213"/>
    <lineage>
        <taxon>Bacteria</taxon>
        <taxon>Bacillati</taxon>
        <taxon>Actinomycetota</taxon>
        <taxon>Actinomycetes</taxon>
        <taxon>Kitasatosporales</taxon>
        <taxon>Streptomycetaceae</taxon>
        <taxon>Streptomyces</taxon>
        <taxon>Streptomyces aurantiacus group</taxon>
    </lineage>
</organism>
<evidence type="ECO:0008006" key="8">
    <source>
        <dbReference type="Google" id="ProtNLM"/>
    </source>
</evidence>
<evidence type="ECO:0000256" key="2">
    <source>
        <dbReference type="ARBA" id="ARBA00022741"/>
    </source>
</evidence>
<dbReference type="Pfam" id="PF03029">
    <property type="entry name" value="ATP_bind_1"/>
    <property type="match status" value="1"/>
</dbReference>
<name>A0A1G7LG45_9ACTN</name>
<keyword evidence="3" id="KW-0378">Hydrolase</keyword>
<keyword evidence="4" id="KW-0342">GTP-binding</keyword>
<feature type="region of interest" description="Disordered" evidence="5">
    <location>
        <begin position="1"/>
        <end position="27"/>
    </location>
</feature>
<accession>A0A1G7LG45</accession>
<evidence type="ECO:0000313" key="6">
    <source>
        <dbReference type="EMBL" id="SDF48448.1"/>
    </source>
</evidence>
<comment type="similarity">
    <text evidence="1">Belongs to the GPN-loop GTPase family.</text>
</comment>
<dbReference type="PANTHER" id="PTHR42708">
    <property type="entry name" value="ATP/GTP-BINDING PROTEIN-RELATED"/>
    <property type="match status" value="1"/>
</dbReference>
<proteinExistence type="inferred from homology"/>
<evidence type="ECO:0000256" key="4">
    <source>
        <dbReference type="ARBA" id="ARBA00023134"/>
    </source>
</evidence>
<dbReference type="Gene3D" id="3.40.50.300">
    <property type="entry name" value="P-loop containing nucleotide triphosphate hydrolases"/>
    <property type="match status" value="1"/>
</dbReference>
<dbReference type="InterPro" id="IPR052705">
    <property type="entry name" value="Gliding_Motility_GTPase"/>
</dbReference>
<dbReference type="PANTHER" id="PTHR42708:SF1">
    <property type="entry name" value="GLIDING MOTILITY PROTEIN MGLA"/>
    <property type="match status" value="1"/>
</dbReference>
<reference evidence="6 7" key="1">
    <citation type="submission" date="2016-10" db="EMBL/GenBank/DDBJ databases">
        <authorList>
            <person name="de Groot N.N."/>
        </authorList>
    </citation>
    <scope>NUCLEOTIDE SEQUENCE [LARGE SCALE GENOMIC DNA]</scope>
    <source>
        <strain evidence="6 7">CGMCC 4.1859</strain>
    </source>
</reference>
<dbReference type="EMBL" id="FNAX01000008">
    <property type="protein sequence ID" value="SDF48448.1"/>
    <property type="molecule type" value="Genomic_DNA"/>
</dbReference>
<sequence>MASVPSPTPGGYSVTPTEPAAQGGAVTAERPPLPVKLVIAGGFGVGKTTAVGSISEIEPLTTEAAITEVAAGVDDLSHTPTKTTTTVAMDFGCITIDPTLKLYLFGTPGQDRFGFMWDDLVEGAVGGLVIVDSRRLDDCYAAVDYFEHRGIPFAVALNAFDGMVEHSLDEVRWALDMADQVPVVVFDARERGSVRDALLTVLELALSRTEG</sequence>
<gene>
    <name evidence="6" type="ORF">SAMN05216260_108218</name>
</gene>
<protein>
    <recommendedName>
        <fullName evidence="8">Signal recognition particle receptor subunit beta, a GTPase</fullName>
    </recommendedName>
</protein>
<dbReference type="AlphaFoldDB" id="A0A1G7LG45"/>
<dbReference type="GO" id="GO:0016787">
    <property type="term" value="F:hydrolase activity"/>
    <property type="evidence" value="ECO:0007669"/>
    <property type="project" value="UniProtKB-KW"/>
</dbReference>
<dbReference type="SUPFAM" id="SSF52540">
    <property type="entry name" value="P-loop containing nucleoside triphosphate hydrolases"/>
    <property type="match status" value="1"/>
</dbReference>
<dbReference type="CDD" id="cd00882">
    <property type="entry name" value="Ras_like_GTPase"/>
    <property type="match status" value="1"/>
</dbReference>
<keyword evidence="2" id="KW-0547">Nucleotide-binding</keyword>